<feature type="repeat" description="ANK" evidence="3">
    <location>
        <begin position="172"/>
        <end position="204"/>
    </location>
</feature>
<feature type="repeat" description="ANK" evidence="3">
    <location>
        <begin position="351"/>
        <end position="374"/>
    </location>
</feature>
<dbReference type="PRINTS" id="PR01415">
    <property type="entry name" value="ANKYRIN"/>
</dbReference>
<feature type="region of interest" description="Disordered" evidence="4">
    <location>
        <begin position="78"/>
        <end position="99"/>
    </location>
</feature>
<dbReference type="Pfam" id="PF12796">
    <property type="entry name" value="Ank_2"/>
    <property type="match status" value="4"/>
</dbReference>
<dbReference type="InterPro" id="IPR002110">
    <property type="entry name" value="Ankyrin_rpt"/>
</dbReference>
<evidence type="ECO:0000313" key="6">
    <source>
        <dbReference type="Proteomes" id="UP000054771"/>
    </source>
</evidence>
<keyword evidence="2 3" id="KW-0040">ANK repeat</keyword>
<feature type="repeat" description="ANK" evidence="3">
    <location>
        <begin position="241"/>
        <end position="273"/>
    </location>
</feature>
<dbReference type="EMBL" id="CDMC01000010">
    <property type="protein sequence ID" value="CEL08194.1"/>
    <property type="molecule type" value="Genomic_DNA"/>
</dbReference>
<evidence type="ECO:0000256" key="1">
    <source>
        <dbReference type="ARBA" id="ARBA00022737"/>
    </source>
</evidence>
<dbReference type="OrthoDB" id="20872at2759"/>
<evidence type="ECO:0000256" key="2">
    <source>
        <dbReference type="ARBA" id="ARBA00023043"/>
    </source>
</evidence>
<dbReference type="AlphaFoldDB" id="A0A0U5G7P4"/>
<gene>
    <name evidence="5" type="ORF">ASPCAL11345</name>
</gene>
<evidence type="ECO:0000256" key="3">
    <source>
        <dbReference type="PROSITE-ProRule" id="PRU00023"/>
    </source>
</evidence>
<feature type="repeat" description="ANK" evidence="3">
    <location>
        <begin position="274"/>
        <end position="306"/>
    </location>
</feature>
<reference evidence="6" key="1">
    <citation type="journal article" date="2016" name="Genome Announc.">
        <title>Draft genome sequences of fungus Aspergillus calidoustus.</title>
        <authorList>
            <person name="Horn F."/>
            <person name="Linde J."/>
            <person name="Mattern D.J."/>
            <person name="Walther G."/>
            <person name="Guthke R."/>
            <person name="Scherlach K."/>
            <person name="Martin K."/>
            <person name="Brakhage A.A."/>
            <person name="Petzke L."/>
            <person name="Valiante V."/>
        </authorList>
    </citation>
    <scope>NUCLEOTIDE SEQUENCE [LARGE SCALE GENOMIC DNA]</scope>
    <source>
        <strain evidence="6">SF006504</strain>
    </source>
</reference>
<dbReference type="PROSITE" id="PS50297">
    <property type="entry name" value="ANK_REP_REGION"/>
    <property type="match status" value="6"/>
</dbReference>
<dbReference type="Proteomes" id="UP000054771">
    <property type="component" value="Unassembled WGS sequence"/>
</dbReference>
<feature type="region of interest" description="Disordered" evidence="4">
    <location>
        <begin position="308"/>
        <end position="327"/>
    </location>
</feature>
<name>A0A0U5G7P4_ASPCI</name>
<evidence type="ECO:0000313" key="5">
    <source>
        <dbReference type="EMBL" id="CEL08194.1"/>
    </source>
</evidence>
<dbReference type="SUPFAM" id="SSF48403">
    <property type="entry name" value="Ankyrin repeat"/>
    <property type="match status" value="1"/>
</dbReference>
<dbReference type="GO" id="GO:0004842">
    <property type="term" value="F:ubiquitin-protein transferase activity"/>
    <property type="evidence" value="ECO:0007669"/>
    <property type="project" value="TreeGrafter"/>
</dbReference>
<dbReference type="GO" id="GO:0085020">
    <property type="term" value="P:protein K6-linked ubiquitination"/>
    <property type="evidence" value="ECO:0007669"/>
    <property type="project" value="TreeGrafter"/>
</dbReference>
<evidence type="ECO:0000256" key="4">
    <source>
        <dbReference type="SAM" id="MobiDB-lite"/>
    </source>
</evidence>
<dbReference type="STRING" id="454130.A0A0U5G7P4"/>
<dbReference type="InterPro" id="IPR036770">
    <property type="entry name" value="Ankyrin_rpt-contain_sf"/>
</dbReference>
<dbReference type="OMA" id="MWELLEP"/>
<feature type="repeat" description="ANK" evidence="3">
    <location>
        <begin position="207"/>
        <end position="239"/>
    </location>
</feature>
<dbReference type="PANTHER" id="PTHR24171:SF8">
    <property type="entry name" value="BRCA1-ASSOCIATED RING DOMAIN PROTEIN 1"/>
    <property type="match status" value="1"/>
</dbReference>
<feature type="repeat" description="ANK" evidence="3">
    <location>
        <begin position="318"/>
        <end position="350"/>
    </location>
</feature>
<protein>
    <submittedName>
        <fullName evidence="5">Uncharacterized protein</fullName>
    </submittedName>
</protein>
<accession>A0A0U5G7P4</accession>
<dbReference type="Gene3D" id="1.25.40.20">
    <property type="entry name" value="Ankyrin repeat-containing domain"/>
    <property type="match status" value="4"/>
</dbReference>
<sequence length="433" mass="47326">MGAETDHQNRRCQWFKIPPVRVVSITDGWIEPRELHSACFSPRDLRFVPLISTRDCQTTDTSELLDPASIQDMTLTERPTVPVRSLPKPDPEAEQDNDTDRCDIRLLRAARYGWTDLARELLRQRIPLNSARRDGHTALSLAAKHGHEDMVRLLVSHGADIETKCDDSRPIGGHTPLWFAAGQGHASIVKILLDEGASTTGGEESDGRLMPLSVASVRGHEDVVRVLLDAGATPDSPGLANGRTAFSYAAEDGMEGIVRAFLQHGADPDLPDFGGLTPLAYAAQSGQVRMVEILLAAGVDIEARDNRKSSSVSDISMGGRTPLSRAAGRGQGAVVQLLLEKGADSNAWDSWGKTPLLYAARNGHLETVRILLQHDPKPTVPGPEGLTSLEIALREFKKLAPTLWYDDMWELLEPASTRPQPGFFERVFGFSLT</sequence>
<keyword evidence="1" id="KW-0677">Repeat</keyword>
<dbReference type="PANTHER" id="PTHR24171">
    <property type="entry name" value="ANKYRIN REPEAT DOMAIN-CONTAINING PROTEIN 39-RELATED"/>
    <property type="match status" value="1"/>
</dbReference>
<feature type="repeat" description="ANK" evidence="3">
    <location>
        <begin position="134"/>
        <end position="166"/>
    </location>
</feature>
<proteinExistence type="predicted"/>
<keyword evidence="6" id="KW-1185">Reference proteome</keyword>
<dbReference type="SMART" id="SM00248">
    <property type="entry name" value="ANK"/>
    <property type="match status" value="7"/>
</dbReference>
<dbReference type="PROSITE" id="PS50088">
    <property type="entry name" value="ANK_REPEAT"/>
    <property type="match status" value="7"/>
</dbReference>
<organism evidence="5 6">
    <name type="scientific">Aspergillus calidoustus</name>
    <dbReference type="NCBI Taxonomy" id="454130"/>
    <lineage>
        <taxon>Eukaryota</taxon>
        <taxon>Fungi</taxon>
        <taxon>Dikarya</taxon>
        <taxon>Ascomycota</taxon>
        <taxon>Pezizomycotina</taxon>
        <taxon>Eurotiomycetes</taxon>
        <taxon>Eurotiomycetidae</taxon>
        <taxon>Eurotiales</taxon>
        <taxon>Aspergillaceae</taxon>
        <taxon>Aspergillus</taxon>
        <taxon>Aspergillus subgen. Nidulantes</taxon>
    </lineage>
</organism>